<evidence type="ECO:0000256" key="2">
    <source>
        <dbReference type="ARBA" id="ARBA00023002"/>
    </source>
</evidence>
<dbReference type="SMART" id="SM00829">
    <property type="entry name" value="PKS_ER"/>
    <property type="match status" value="1"/>
</dbReference>
<dbReference type="GO" id="GO:0016651">
    <property type="term" value="F:oxidoreductase activity, acting on NAD(P)H"/>
    <property type="evidence" value="ECO:0007669"/>
    <property type="project" value="TreeGrafter"/>
</dbReference>
<dbReference type="InterPro" id="IPR013149">
    <property type="entry name" value="ADH-like_C"/>
</dbReference>
<gene>
    <name evidence="4" type="ORF">EP13_08410</name>
</gene>
<dbReference type="AlphaFoldDB" id="A0A075NVN6"/>
<evidence type="ECO:0000313" key="4">
    <source>
        <dbReference type="EMBL" id="AIF98704.1"/>
    </source>
</evidence>
<evidence type="ECO:0000259" key="3">
    <source>
        <dbReference type="SMART" id="SM00829"/>
    </source>
</evidence>
<protein>
    <submittedName>
        <fullName evidence="4">Zinc-binding alcohol dehydrogenase</fullName>
    </submittedName>
</protein>
<reference evidence="4 5" key="1">
    <citation type="submission" date="2014-06" db="EMBL/GenBank/DDBJ databases">
        <title>Genomes of Alteromonas australica, a world apart.</title>
        <authorList>
            <person name="Gonzaga A."/>
            <person name="Lopez-Perez M."/>
            <person name="Rodriguez-Valera F."/>
        </authorList>
    </citation>
    <scope>NUCLEOTIDE SEQUENCE [LARGE SCALE GENOMIC DNA]</scope>
    <source>
        <strain evidence="4 5">H 17</strain>
    </source>
</reference>
<dbReference type="SUPFAM" id="SSF51735">
    <property type="entry name" value="NAD(P)-binding Rossmann-fold domains"/>
    <property type="match status" value="1"/>
</dbReference>
<proteinExistence type="predicted"/>
<dbReference type="CDD" id="cd05276">
    <property type="entry name" value="p53_inducible_oxidoreductase"/>
    <property type="match status" value="1"/>
</dbReference>
<dbReference type="InterPro" id="IPR036291">
    <property type="entry name" value="NAD(P)-bd_dom_sf"/>
</dbReference>
<accession>A0A075NVN6</accession>
<dbReference type="InterPro" id="IPR014189">
    <property type="entry name" value="Quinone_OxRdtase_PIG3"/>
</dbReference>
<name>A0A075NVN6_9ALTE</name>
<feature type="domain" description="Enoyl reductase (ER)" evidence="3">
    <location>
        <begin position="10"/>
        <end position="323"/>
    </location>
</feature>
<dbReference type="SUPFAM" id="SSF50129">
    <property type="entry name" value="GroES-like"/>
    <property type="match status" value="1"/>
</dbReference>
<dbReference type="eggNOG" id="COG0604">
    <property type="taxonomic scope" value="Bacteria"/>
</dbReference>
<dbReference type="Pfam" id="PF08240">
    <property type="entry name" value="ADH_N"/>
    <property type="match status" value="1"/>
</dbReference>
<dbReference type="InterPro" id="IPR013154">
    <property type="entry name" value="ADH-like_N"/>
</dbReference>
<dbReference type="InterPro" id="IPR011032">
    <property type="entry name" value="GroES-like_sf"/>
</dbReference>
<dbReference type="RefSeq" id="WP_044056868.1">
    <property type="nucleotide sequence ID" value="NZ_CBCSKJ010000001.1"/>
</dbReference>
<evidence type="ECO:0000256" key="1">
    <source>
        <dbReference type="ARBA" id="ARBA00022857"/>
    </source>
</evidence>
<dbReference type="Proteomes" id="UP000056090">
    <property type="component" value="Chromosome"/>
</dbReference>
<keyword evidence="1" id="KW-0521">NADP</keyword>
<dbReference type="Gene3D" id="3.40.50.720">
    <property type="entry name" value="NAD(P)-binding Rossmann-like Domain"/>
    <property type="match status" value="1"/>
</dbReference>
<keyword evidence="5" id="KW-1185">Reference proteome</keyword>
<evidence type="ECO:0000313" key="5">
    <source>
        <dbReference type="Proteomes" id="UP000056090"/>
    </source>
</evidence>
<dbReference type="InterPro" id="IPR020843">
    <property type="entry name" value="ER"/>
</dbReference>
<dbReference type="GO" id="GO:0070402">
    <property type="term" value="F:NADPH binding"/>
    <property type="evidence" value="ECO:0007669"/>
    <property type="project" value="TreeGrafter"/>
</dbReference>
<organism evidence="4 5">
    <name type="scientific">Alteromonas australica</name>
    <dbReference type="NCBI Taxonomy" id="589873"/>
    <lineage>
        <taxon>Bacteria</taxon>
        <taxon>Pseudomonadati</taxon>
        <taxon>Pseudomonadota</taxon>
        <taxon>Gammaproteobacteria</taxon>
        <taxon>Alteromonadales</taxon>
        <taxon>Alteromonadaceae</taxon>
        <taxon>Alteromonas/Salinimonas group</taxon>
        <taxon>Alteromonas</taxon>
    </lineage>
</organism>
<dbReference type="PANTHER" id="PTHR48106">
    <property type="entry name" value="QUINONE OXIDOREDUCTASE PIG3-RELATED"/>
    <property type="match status" value="1"/>
</dbReference>
<dbReference type="Gene3D" id="3.90.180.10">
    <property type="entry name" value="Medium-chain alcohol dehydrogenases, catalytic domain"/>
    <property type="match status" value="1"/>
</dbReference>
<dbReference type="PANTHER" id="PTHR48106:SF18">
    <property type="entry name" value="QUINONE OXIDOREDUCTASE PIG3"/>
    <property type="match status" value="1"/>
</dbReference>
<keyword evidence="2" id="KW-0560">Oxidoreductase</keyword>
<dbReference type="EMBL" id="CP008849">
    <property type="protein sequence ID" value="AIF98704.1"/>
    <property type="molecule type" value="Genomic_DNA"/>
</dbReference>
<sequence length="326" mass="35237">MRFVDYQKGGEPDSLFIAQAEAPALTAGKVRVRVRGFGINRADTLQRQGRYPPPPGESEILGLEVAGTVIEVADDVNHWKVGDNVFGLVAGGGYAEEVVVLSSHLMPMPEALSFAEAAGLAEVFLTAFQCLRTIAHVKPADKVLIHGGASGVGLAATQLCRLWGIEAAVTASSPEKLAYCEQNGAALCINYTQDDFAKVINQAWPEGVSMVLDMVAGDYLNRNLSVLRQDGIVVYLAMLAGRYADNLDMALLLGKRARIQGTTLRNRSDEYKSQLVADFSATCLPAFNSGALKVNLDTQYRIDDIAKAHQRLEHNNTQGKLVVCWS</sequence>
<dbReference type="NCBIfam" id="TIGR02824">
    <property type="entry name" value="quinone_pig3"/>
    <property type="match status" value="1"/>
</dbReference>
<dbReference type="KEGG" id="aal:EP13_08410"/>
<dbReference type="GeneID" id="78254935"/>
<dbReference type="Pfam" id="PF00107">
    <property type="entry name" value="ADH_zinc_N"/>
    <property type="match status" value="1"/>
</dbReference>